<dbReference type="SUPFAM" id="SSF64182">
    <property type="entry name" value="DHH phosphoesterases"/>
    <property type="match status" value="1"/>
</dbReference>
<dbReference type="GeneID" id="64572345"/>
<keyword evidence="4" id="KW-0464">Manganese</keyword>
<evidence type="ECO:0000256" key="4">
    <source>
        <dbReference type="ARBA" id="ARBA00023211"/>
    </source>
</evidence>
<name>A0A871R4B9_DEKBR</name>
<feature type="domain" description="DHHA2" evidence="5">
    <location>
        <begin position="226"/>
        <end position="371"/>
    </location>
</feature>
<evidence type="ECO:0000313" key="7">
    <source>
        <dbReference type="Proteomes" id="UP000663131"/>
    </source>
</evidence>
<dbReference type="EMBL" id="CP063136">
    <property type="protein sequence ID" value="QOU20709.1"/>
    <property type="molecule type" value="Genomic_DNA"/>
</dbReference>
<dbReference type="PANTHER" id="PTHR12112:SF39">
    <property type="entry name" value="EG:152A3.5 PROTEIN (FBGN0003116_PN PROTEIN)"/>
    <property type="match status" value="1"/>
</dbReference>
<evidence type="ECO:0000259" key="5">
    <source>
        <dbReference type="SMART" id="SM01131"/>
    </source>
</evidence>
<dbReference type="AlphaFoldDB" id="A0A871R4B9"/>
<dbReference type="InterPro" id="IPR038222">
    <property type="entry name" value="DHHA2_dom_sf"/>
</dbReference>
<dbReference type="Gene3D" id="3.90.1640.10">
    <property type="entry name" value="inorganic pyrophosphatase (n-terminal core)"/>
    <property type="match status" value="1"/>
</dbReference>
<reference evidence="6" key="1">
    <citation type="submission" date="2020-10" db="EMBL/GenBank/DDBJ databases">
        <authorList>
            <person name="Palmer J.M."/>
        </authorList>
    </citation>
    <scope>NUCLEOTIDE SEQUENCE</scope>
    <source>
        <strain evidence="6">UCD 2041</strain>
    </source>
</reference>
<proteinExistence type="predicted"/>
<dbReference type="RefSeq" id="XP_041137202.1">
    <property type="nucleotide sequence ID" value="XM_041278988.1"/>
</dbReference>
<dbReference type="InterPro" id="IPR001667">
    <property type="entry name" value="DDH_dom"/>
</dbReference>
<evidence type="ECO:0000256" key="2">
    <source>
        <dbReference type="ARBA" id="ARBA00022723"/>
    </source>
</evidence>
<evidence type="ECO:0000256" key="1">
    <source>
        <dbReference type="ARBA" id="ARBA00001936"/>
    </source>
</evidence>
<dbReference type="GO" id="GO:0046872">
    <property type="term" value="F:metal ion binding"/>
    <property type="evidence" value="ECO:0007669"/>
    <property type="project" value="UniProtKB-KW"/>
</dbReference>
<evidence type="ECO:0000256" key="3">
    <source>
        <dbReference type="ARBA" id="ARBA00022801"/>
    </source>
</evidence>
<keyword evidence="3" id="KW-0378">Hydrolase</keyword>
<accession>A0A871R4B9</accession>
<evidence type="ECO:0000313" key="6">
    <source>
        <dbReference type="EMBL" id="QOU20709.1"/>
    </source>
</evidence>
<dbReference type="Gene3D" id="3.10.310.20">
    <property type="entry name" value="DHHA2 domain"/>
    <property type="match status" value="1"/>
</dbReference>
<gene>
    <name evidence="6" type="ORF">BRETT_000420</name>
</gene>
<dbReference type="GO" id="GO:0005737">
    <property type="term" value="C:cytoplasm"/>
    <property type="evidence" value="ECO:0007669"/>
    <property type="project" value="InterPro"/>
</dbReference>
<organism evidence="6 7">
    <name type="scientific">Dekkera bruxellensis</name>
    <name type="common">Brettanomyces custersii</name>
    <dbReference type="NCBI Taxonomy" id="5007"/>
    <lineage>
        <taxon>Eukaryota</taxon>
        <taxon>Fungi</taxon>
        <taxon>Dikarya</taxon>
        <taxon>Ascomycota</taxon>
        <taxon>Saccharomycotina</taxon>
        <taxon>Pichiomycetes</taxon>
        <taxon>Pichiales</taxon>
        <taxon>Pichiaceae</taxon>
        <taxon>Brettanomyces</taxon>
    </lineage>
</organism>
<dbReference type="SMART" id="SM01131">
    <property type="entry name" value="DHHA2"/>
    <property type="match status" value="1"/>
</dbReference>
<dbReference type="OrthoDB" id="374045at2759"/>
<protein>
    <recommendedName>
        <fullName evidence="5">DHHA2 domain-containing protein</fullName>
    </recommendedName>
</protein>
<dbReference type="InterPro" id="IPR004097">
    <property type="entry name" value="DHHA2"/>
</dbReference>
<dbReference type="Pfam" id="PF01368">
    <property type="entry name" value="DHH"/>
    <property type="match status" value="1"/>
</dbReference>
<dbReference type="Pfam" id="PF02833">
    <property type="entry name" value="DHHA2"/>
    <property type="match status" value="1"/>
</dbReference>
<dbReference type="InterPro" id="IPR038763">
    <property type="entry name" value="DHH_sf"/>
</dbReference>
<dbReference type="Proteomes" id="UP000663131">
    <property type="component" value="Chromosome 8"/>
</dbReference>
<dbReference type="KEGG" id="bbrx:BRETT_000420"/>
<reference evidence="6" key="2">
    <citation type="journal article" name="BMC Genomics">
        <title>New genome assemblies reveal patterns of domestication and adaptation across Brettanomyces (Dekkera) species.</title>
        <authorList>
            <person name="Roach M.J."/>
            <person name="Borneman A.R."/>
        </authorList>
    </citation>
    <scope>NUCLEOTIDE SEQUENCE</scope>
    <source>
        <strain evidence="6">UCD 2041</strain>
    </source>
</reference>
<dbReference type="GO" id="GO:0004309">
    <property type="term" value="F:exopolyphosphatase activity"/>
    <property type="evidence" value="ECO:0007669"/>
    <property type="project" value="TreeGrafter"/>
</dbReference>
<keyword evidence="2" id="KW-0479">Metal-binding</keyword>
<sequence length="374" mass="41563">MSLVSFLKSCKAQLAKSVQQLHQITFVTGNQSSDMDSVVSAIAYSYFTHCQNTSEKIILPFVNIPEADLSLRRDIQYALSSIGIQSQDLIFADDLKSIPTDTKMQLVLVDHNKLEGENEAIMKNKFHAQVVGIIDHHKDEGLYLNANPRILQTVGSCSTLVLTHLMDTIKKSSIDLSTGRFLVSAILLDTGNLKDTYKTKPEDVNVIMQLKKQVDGLSEDALKKENKTLHKQKRSTEGFSFTDILRKDYKEYVCGKFRAGISSVGGSLADLTAKYGRKEIENSTKKLRDDRQLDLMIIMNSYNDASKKHCRQISVVGKPGVALSTGLVNSVNKPLQLESQLTVLADDIQSFEQVNVAASRKQVAPLVTEFLDSM</sequence>
<comment type="cofactor">
    <cofactor evidence="1">
        <name>Mn(2+)</name>
        <dbReference type="ChEBI" id="CHEBI:29035"/>
    </cofactor>
</comment>
<dbReference type="PANTHER" id="PTHR12112">
    <property type="entry name" value="BNIP - RELATED"/>
    <property type="match status" value="1"/>
</dbReference>